<keyword evidence="12" id="KW-0675">Receptor</keyword>
<evidence type="ECO:0000259" key="17">
    <source>
        <dbReference type="PROSITE" id="PS01186"/>
    </source>
</evidence>
<dbReference type="GeneTree" id="ENSGT00940000154819"/>
<dbReference type="Pfam" id="PF00058">
    <property type="entry name" value="Ldl_recept_b"/>
    <property type="match status" value="4"/>
</dbReference>
<keyword evidence="7" id="KW-0732">Signal</keyword>
<keyword evidence="11 14" id="KW-1015">Disulfide bond</keyword>
<dbReference type="InterPro" id="IPR000033">
    <property type="entry name" value="LDLR_classB_rpt"/>
</dbReference>
<dbReference type="PANTHER" id="PTHR22722">
    <property type="entry name" value="LOW-DENSITY LIPOPROTEIN RECEPTOR-RELATED PROTEIN 2-RELATED"/>
    <property type="match status" value="1"/>
</dbReference>
<name>A0A669E6U3_ORENI</name>
<dbReference type="InterPro" id="IPR049883">
    <property type="entry name" value="NOTCH1_EGF-like"/>
</dbReference>
<dbReference type="SUPFAM" id="SSF57184">
    <property type="entry name" value="Growth factor receptor domain"/>
    <property type="match status" value="1"/>
</dbReference>
<proteinExistence type="inferred from homology"/>
<feature type="repeat" description="LDL-receptor class B" evidence="15">
    <location>
        <begin position="595"/>
        <end position="639"/>
    </location>
</feature>
<dbReference type="GO" id="GO:0043235">
    <property type="term" value="C:receptor complex"/>
    <property type="evidence" value="ECO:0007669"/>
    <property type="project" value="TreeGrafter"/>
</dbReference>
<feature type="disulfide bond" evidence="14">
    <location>
        <begin position="222"/>
        <end position="234"/>
    </location>
</feature>
<comment type="subcellular location">
    <subcellularLocation>
        <location evidence="1">Cell membrane</location>
        <topology evidence="1">Single-pass type I membrane protein</topology>
    </subcellularLocation>
</comment>
<comment type="similarity">
    <text evidence="2">Belongs to the LDLR family.</text>
</comment>
<dbReference type="InterPro" id="IPR002172">
    <property type="entry name" value="LDrepeatLR_classA_rpt"/>
</dbReference>
<keyword evidence="19" id="KW-1185">Reference proteome</keyword>
<evidence type="ECO:0000256" key="15">
    <source>
        <dbReference type="PROSITE-ProRule" id="PRU00461"/>
    </source>
</evidence>
<feature type="disulfide bond" evidence="14">
    <location>
        <begin position="63"/>
        <end position="81"/>
    </location>
</feature>
<dbReference type="GO" id="GO:0006898">
    <property type="term" value="P:receptor-mediated endocytosis"/>
    <property type="evidence" value="ECO:0007669"/>
    <property type="project" value="TreeGrafter"/>
</dbReference>
<evidence type="ECO:0000256" key="5">
    <source>
        <dbReference type="ARBA" id="ARBA00022583"/>
    </source>
</evidence>
<dbReference type="SUPFAM" id="SSF63825">
    <property type="entry name" value="YWTD domain"/>
    <property type="match status" value="1"/>
</dbReference>
<dbReference type="FunFam" id="4.10.400.10:FF:000162">
    <property type="entry name" value="LDL receptor related protein 8"/>
    <property type="match status" value="1"/>
</dbReference>
<dbReference type="FunFam" id="4.10.400.10:FF:000034">
    <property type="entry name" value="Low-density lipoprotein receptor-related protein 2"/>
    <property type="match status" value="1"/>
</dbReference>
<evidence type="ECO:0000256" key="3">
    <source>
        <dbReference type="ARBA" id="ARBA00022475"/>
    </source>
</evidence>
<dbReference type="Proteomes" id="UP000005207">
    <property type="component" value="Linkage group LG17"/>
</dbReference>
<evidence type="ECO:0000256" key="12">
    <source>
        <dbReference type="ARBA" id="ARBA00023170"/>
    </source>
</evidence>
<dbReference type="FunFam" id="2.120.10.30:FF:000002">
    <property type="entry name" value="low-density lipoprotein receptor isoform X1"/>
    <property type="match status" value="1"/>
</dbReference>
<evidence type="ECO:0000256" key="13">
    <source>
        <dbReference type="ARBA" id="ARBA00023180"/>
    </source>
</evidence>
<evidence type="ECO:0000256" key="4">
    <source>
        <dbReference type="ARBA" id="ARBA00022536"/>
    </source>
</evidence>
<evidence type="ECO:0000313" key="18">
    <source>
        <dbReference type="Ensembl" id="ENSONIP00000067309.1"/>
    </source>
</evidence>
<sequence>FPLSLVRNERTHTQSECETGQFQCKSGACIPIVWRCDGDDDCPDSSDEENCPKKTCAATDFTCKNGQCLPARWRCDGEVECADGSDEADSICSRQTCPPEKFDCGGAASKCVSLSWRCDGERDCENGADEEQCAACPSKDFQCRNGKCVAPIFVCDGDDDCGDASDEEKCSAPTCGHHEFRCNDSECIPALWSCDGDPDCKDKSDESMERCSRRTEPQKPRCLVTEFQCGSGECVHLNWKCDGEADCKDKSDEANCPLLTCRPDEFQCGDGTCIHGTKQCNKVHDCPDYSDEAGCVNVTKCDGPKKFRCKNGECIDSSKVCDNVKDCKDWSDEPVKECGLNECTDNNGGCSHICKDQRIGYECDCPSGYKLLDKKTCGDIDECENPDACSQICINYKGDYKCECYEGYEMDPASKTCKAVGKSPYLLFTNRHEIRRIHLLKSEYTQVVPTLKNAVALDVDVSTNKMFWCDLYHQKIYRYTHIHDSSQQVTLIDSLHSPEGLAVDWVHKNIYWTDSGNKSISVATGDGRKRKMLITTELNEPRAIAVDPHQGFMYWSDWGGQAKIEKAGMNGVDRQILVSEHIEWPNGITLDLSNRRLYWVDSKLHLLSSVDFNGDNRKVLLSSHHHLGHPFALTVFEDRVYWTDLEDEAIYSANRLTGHDVSKVAEDLNNPLDLVVFHEQRQPKGPDTCNMGTLPNGGCEYLCLKAPQITDHSPKYTCACPDGMELGPDMRRCAISKSTFHRPAPTTTTTSTTTTTTMVIGLLCTGGYLVWRNWRRKNTKSMNFDNPVYRKTTEDDDDEIHIGRHSESIGHVYPAVSGSHSQPFIALPLGGGVTDNNSHWYSGAPMLSSAK</sequence>
<dbReference type="PROSITE" id="PS01186">
    <property type="entry name" value="EGF_2"/>
    <property type="match status" value="2"/>
</dbReference>
<evidence type="ECO:0000256" key="6">
    <source>
        <dbReference type="ARBA" id="ARBA00022692"/>
    </source>
</evidence>
<dbReference type="GO" id="GO:0042562">
    <property type="term" value="F:hormone binding"/>
    <property type="evidence" value="ECO:0007669"/>
    <property type="project" value="TreeGrafter"/>
</dbReference>
<keyword evidence="8" id="KW-0677">Repeat</keyword>
<feature type="disulfide bond" evidence="14">
    <location>
        <begin position="182"/>
        <end position="200"/>
    </location>
</feature>
<dbReference type="FunFam" id="4.10.400.10:FF:000043">
    <property type="entry name" value="Very low density lipoprotein receptor"/>
    <property type="match status" value="1"/>
</dbReference>
<organism evidence="18 19">
    <name type="scientific">Oreochromis niloticus</name>
    <name type="common">Nile tilapia</name>
    <name type="synonym">Tilapia nilotica</name>
    <dbReference type="NCBI Taxonomy" id="8128"/>
    <lineage>
        <taxon>Eukaryota</taxon>
        <taxon>Metazoa</taxon>
        <taxon>Chordata</taxon>
        <taxon>Craniata</taxon>
        <taxon>Vertebrata</taxon>
        <taxon>Euteleostomi</taxon>
        <taxon>Actinopterygii</taxon>
        <taxon>Neopterygii</taxon>
        <taxon>Teleostei</taxon>
        <taxon>Neoteleostei</taxon>
        <taxon>Acanthomorphata</taxon>
        <taxon>Ovalentaria</taxon>
        <taxon>Cichlomorphae</taxon>
        <taxon>Cichliformes</taxon>
        <taxon>Cichlidae</taxon>
        <taxon>African cichlids</taxon>
        <taxon>Pseudocrenilabrinae</taxon>
        <taxon>Oreochromini</taxon>
        <taxon>Oreochromis</taxon>
    </lineage>
</organism>
<dbReference type="InterPro" id="IPR051221">
    <property type="entry name" value="LDLR-related"/>
</dbReference>
<dbReference type="Pfam" id="PF07645">
    <property type="entry name" value="EGF_CA"/>
    <property type="match status" value="1"/>
</dbReference>
<evidence type="ECO:0000256" key="14">
    <source>
        <dbReference type="PROSITE-ProRule" id="PRU00124"/>
    </source>
</evidence>
<feature type="disulfide bond" evidence="14">
    <location>
        <begin position="24"/>
        <end position="42"/>
    </location>
</feature>
<dbReference type="InterPro" id="IPR000742">
    <property type="entry name" value="EGF"/>
</dbReference>
<keyword evidence="6 16" id="KW-0812">Transmembrane</keyword>
<dbReference type="Pfam" id="PF14670">
    <property type="entry name" value="FXa_inhibition"/>
    <property type="match status" value="2"/>
</dbReference>
<dbReference type="InterPro" id="IPR009030">
    <property type="entry name" value="Growth_fac_rcpt_cys_sf"/>
</dbReference>
<dbReference type="FunFam" id="4.10.400.10:FF:000113">
    <property type="entry name" value="Low-density lipoprotein receptor-related protein 8"/>
    <property type="match status" value="1"/>
</dbReference>
<dbReference type="PROSITE" id="PS50068">
    <property type="entry name" value="LDLRA_2"/>
    <property type="match status" value="8"/>
</dbReference>
<dbReference type="SMART" id="SM00192">
    <property type="entry name" value="LDLa"/>
    <property type="match status" value="8"/>
</dbReference>
<feature type="repeat" description="LDL-receptor class B" evidence="15">
    <location>
        <begin position="464"/>
        <end position="507"/>
    </location>
</feature>
<accession>A0A669E6U3</accession>
<keyword evidence="10 16" id="KW-0472">Membrane</keyword>
<dbReference type="Pfam" id="PF00057">
    <property type="entry name" value="Ldl_recept_a"/>
    <property type="match status" value="8"/>
</dbReference>
<feature type="disulfide bond" evidence="14">
    <location>
        <begin position="261"/>
        <end position="273"/>
    </location>
</feature>
<dbReference type="PROSITE" id="PS01187">
    <property type="entry name" value="EGF_CA"/>
    <property type="match status" value="1"/>
</dbReference>
<reference evidence="19" key="1">
    <citation type="submission" date="2012-01" db="EMBL/GenBank/DDBJ databases">
        <title>The Genome Sequence of Oreochromis niloticus (Nile Tilapia).</title>
        <authorList>
            <consortium name="Broad Institute Genome Assembly Team"/>
            <consortium name="Broad Institute Sequencing Platform"/>
            <person name="Di Palma F."/>
            <person name="Johnson J."/>
            <person name="Lander E.S."/>
            <person name="Lindblad-Toh K."/>
        </authorList>
    </citation>
    <scope>NUCLEOTIDE SEQUENCE [LARGE SCALE GENOMIC DNA]</scope>
</reference>
<dbReference type="InterPro" id="IPR018097">
    <property type="entry name" value="EGF_Ca-bd_CS"/>
</dbReference>
<feature type="repeat" description="LDL-receptor class B" evidence="15">
    <location>
        <begin position="551"/>
        <end position="594"/>
    </location>
</feature>
<dbReference type="AlphaFoldDB" id="A0A669E6U3"/>
<dbReference type="SUPFAM" id="SSF57424">
    <property type="entry name" value="LDL receptor-like module"/>
    <property type="match status" value="7"/>
</dbReference>
<feature type="disulfide bond" evidence="14">
    <location>
        <begin position="309"/>
        <end position="327"/>
    </location>
</feature>
<feature type="disulfide bond" evidence="14">
    <location>
        <begin position="241"/>
        <end position="256"/>
    </location>
</feature>
<feature type="domain" description="EGF-like" evidence="17">
    <location>
        <begin position="363"/>
        <end position="377"/>
    </location>
</feature>
<dbReference type="CDD" id="cd00112">
    <property type="entry name" value="LDLa"/>
    <property type="match status" value="7"/>
</dbReference>
<dbReference type="PRINTS" id="PR00261">
    <property type="entry name" value="LDLRECEPTOR"/>
</dbReference>
<evidence type="ECO:0000313" key="19">
    <source>
        <dbReference type="Proteomes" id="UP000005207"/>
    </source>
</evidence>
<dbReference type="InterPro" id="IPR001881">
    <property type="entry name" value="EGF-like_Ca-bd_dom"/>
</dbReference>
<dbReference type="Gene3D" id="4.10.400.10">
    <property type="entry name" value="Low-density Lipoprotein Receptor"/>
    <property type="match status" value="8"/>
</dbReference>
<evidence type="ECO:0000256" key="16">
    <source>
        <dbReference type="SAM" id="Phobius"/>
    </source>
</evidence>
<feature type="disulfide bond" evidence="14">
    <location>
        <begin position="56"/>
        <end position="68"/>
    </location>
</feature>
<evidence type="ECO:0000256" key="8">
    <source>
        <dbReference type="ARBA" id="ARBA00022737"/>
    </source>
</evidence>
<dbReference type="Gene3D" id="2.120.10.30">
    <property type="entry name" value="TolB, C-terminal domain"/>
    <property type="match status" value="1"/>
</dbReference>
<dbReference type="InterPro" id="IPR036055">
    <property type="entry name" value="LDL_receptor-like_sf"/>
</dbReference>
<dbReference type="PANTHER" id="PTHR22722:SF15">
    <property type="entry name" value="LOW-DENSITY LIPOPROTEIN RECEPTOR-RELATED"/>
    <property type="match status" value="1"/>
</dbReference>
<keyword evidence="9 16" id="KW-1133">Transmembrane helix</keyword>
<evidence type="ECO:0000256" key="7">
    <source>
        <dbReference type="ARBA" id="ARBA00022729"/>
    </source>
</evidence>
<dbReference type="GO" id="GO:0005509">
    <property type="term" value="F:calcium ion binding"/>
    <property type="evidence" value="ECO:0007669"/>
    <property type="project" value="InterPro"/>
</dbReference>
<evidence type="ECO:0000256" key="2">
    <source>
        <dbReference type="ARBA" id="ARBA00009939"/>
    </source>
</evidence>
<feature type="disulfide bond" evidence="14">
    <location>
        <begin position="280"/>
        <end position="295"/>
    </location>
</feature>
<feature type="disulfide bond" evidence="14">
    <location>
        <begin position="118"/>
        <end position="133"/>
    </location>
</feature>
<dbReference type="CDD" id="cd00054">
    <property type="entry name" value="EGF_CA"/>
    <property type="match status" value="1"/>
</dbReference>
<evidence type="ECO:0000256" key="11">
    <source>
        <dbReference type="ARBA" id="ARBA00023157"/>
    </source>
</evidence>
<protein>
    <submittedName>
        <fullName evidence="18">Low density lipoprotein receptor-related protein 8, apolipoprotein e receptor</fullName>
    </submittedName>
</protein>
<dbReference type="SMART" id="SM00135">
    <property type="entry name" value="LY"/>
    <property type="match status" value="5"/>
</dbReference>
<dbReference type="FunFam" id="4.10.400.10:FF:000002">
    <property type="entry name" value="Low-density lipoprotein receptor-related protein 1"/>
    <property type="match status" value="1"/>
</dbReference>
<keyword evidence="13" id="KW-0325">Glycoprotein</keyword>
<keyword evidence="5" id="KW-0254">Endocytosis</keyword>
<dbReference type="PROSITE" id="PS00010">
    <property type="entry name" value="ASX_HYDROXYL"/>
    <property type="match status" value="2"/>
</dbReference>
<dbReference type="GO" id="GO:0016324">
    <property type="term" value="C:apical plasma membrane"/>
    <property type="evidence" value="ECO:0007669"/>
    <property type="project" value="TreeGrafter"/>
</dbReference>
<dbReference type="InterPro" id="IPR011042">
    <property type="entry name" value="6-blade_b-propeller_TolB-like"/>
</dbReference>
<dbReference type="PROSITE" id="PS01209">
    <property type="entry name" value="LDLRA_1"/>
    <property type="match status" value="5"/>
</dbReference>
<evidence type="ECO:0000256" key="10">
    <source>
        <dbReference type="ARBA" id="ARBA00023136"/>
    </source>
</evidence>
<dbReference type="SMART" id="SM00179">
    <property type="entry name" value="EGF_CA"/>
    <property type="match status" value="2"/>
</dbReference>
<feature type="domain" description="EGF-like" evidence="17">
    <location>
        <begin position="402"/>
        <end position="417"/>
    </location>
</feature>
<dbReference type="InterPro" id="IPR023415">
    <property type="entry name" value="LDLR_class-A_CS"/>
</dbReference>
<dbReference type="PROSITE" id="PS51120">
    <property type="entry name" value="LDLRB"/>
    <property type="match status" value="4"/>
</dbReference>
<dbReference type="Gene3D" id="2.10.25.10">
    <property type="entry name" value="Laminin"/>
    <property type="match status" value="3"/>
</dbReference>
<feature type="disulfide bond" evidence="14">
    <location>
        <begin position="268"/>
        <end position="286"/>
    </location>
</feature>
<gene>
    <name evidence="18" type="primary">lrp8</name>
</gene>
<feature type="disulfide bond" evidence="14">
    <location>
        <begin position="136"/>
        <end position="148"/>
    </location>
</feature>
<reference evidence="18" key="3">
    <citation type="submission" date="2025-09" db="UniProtKB">
        <authorList>
            <consortium name="Ensembl"/>
        </authorList>
    </citation>
    <scope>IDENTIFICATION</scope>
</reference>
<comment type="caution">
    <text evidence="14">Lacks conserved residue(s) required for the propagation of feature annotation.</text>
</comment>
<dbReference type="SMART" id="SM00181">
    <property type="entry name" value="EGF"/>
    <property type="match status" value="4"/>
</dbReference>
<dbReference type="FunFam" id="4.10.400.10:FF:000024">
    <property type="entry name" value="Low-density lipoprotein RecePtor related"/>
    <property type="match status" value="1"/>
</dbReference>
<dbReference type="InterPro" id="IPR000152">
    <property type="entry name" value="EGF-type_Asp/Asn_hydroxyl_site"/>
</dbReference>
<feature type="disulfide bond" evidence="14">
    <location>
        <begin position="36"/>
        <end position="51"/>
    </location>
</feature>
<evidence type="ECO:0000256" key="9">
    <source>
        <dbReference type="ARBA" id="ARBA00022989"/>
    </source>
</evidence>
<dbReference type="FunFam" id="2.10.25.10:FF:000009">
    <property type="entry name" value="Low-density lipoprotein receptor isoform 1"/>
    <property type="match status" value="1"/>
</dbReference>
<keyword evidence="4" id="KW-0245">EGF-like domain</keyword>
<reference evidence="18" key="2">
    <citation type="submission" date="2025-08" db="UniProtKB">
        <authorList>
            <consortium name="Ensembl"/>
        </authorList>
    </citation>
    <scope>IDENTIFICATION</scope>
</reference>
<feature type="disulfide bond" evidence="14">
    <location>
        <begin position="143"/>
        <end position="161"/>
    </location>
</feature>
<keyword evidence="3" id="KW-1003">Cell membrane</keyword>
<feature type="disulfide bond" evidence="14">
    <location>
        <begin position="229"/>
        <end position="247"/>
    </location>
</feature>
<feature type="repeat" description="LDL-receptor class B" evidence="15">
    <location>
        <begin position="508"/>
        <end position="550"/>
    </location>
</feature>
<feature type="transmembrane region" description="Helical" evidence="16">
    <location>
        <begin position="752"/>
        <end position="771"/>
    </location>
</feature>
<feature type="disulfide bond" evidence="14">
    <location>
        <begin position="175"/>
        <end position="187"/>
    </location>
</feature>
<evidence type="ECO:0000256" key="1">
    <source>
        <dbReference type="ARBA" id="ARBA00004251"/>
    </source>
</evidence>
<feature type="disulfide bond" evidence="14">
    <location>
        <begin position="155"/>
        <end position="170"/>
    </location>
</feature>
<dbReference type="Ensembl" id="ENSONIT00000042687.1">
    <property type="protein sequence ID" value="ENSONIP00000067309.1"/>
    <property type="gene ID" value="ENSONIG00000008841.2"/>
</dbReference>
<feature type="disulfide bond" evidence="14">
    <location>
        <begin position="17"/>
        <end position="29"/>
    </location>
</feature>